<dbReference type="eggNOG" id="KOG0575">
    <property type="taxonomic scope" value="Eukaryota"/>
</dbReference>
<dbReference type="InterPro" id="IPR011009">
    <property type="entry name" value="Kinase-like_dom_sf"/>
</dbReference>
<protein>
    <submittedName>
        <fullName evidence="3">Putative serine/threonine protein kinase</fullName>
    </submittedName>
</protein>
<reference evidence="4" key="1">
    <citation type="journal article" date="2014" name="Genome Announc.">
        <title>Draft genome sequence of Colletotrichum sublineola, a destructive pathogen of cultivated sorghum.</title>
        <authorList>
            <person name="Baroncelli R."/>
            <person name="Sanz-Martin J.M."/>
            <person name="Rech G.E."/>
            <person name="Sukno S.A."/>
            <person name="Thon M.R."/>
        </authorList>
    </citation>
    <scope>NUCLEOTIDE SEQUENCE [LARGE SCALE GENOMIC DNA]</scope>
    <source>
        <strain evidence="4">TX430BB</strain>
    </source>
</reference>
<dbReference type="Proteomes" id="UP000027238">
    <property type="component" value="Unassembled WGS sequence"/>
</dbReference>
<dbReference type="GO" id="GO:0004674">
    <property type="term" value="F:protein serine/threonine kinase activity"/>
    <property type="evidence" value="ECO:0007669"/>
    <property type="project" value="UniProtKB-KW"/>
</dbReference>
<keyword evidence="3" id="KW-0418">Kinase</keyword>
<evidence type="ECO:0000313" key="3">
    <source>
        <dbReference type="EMBL" id="KDN63347.1"/>
    </source>
</evidence>
<sequence>MELNAAPNDRSSPVTGEITTARTSMPLLSINQILQGRKSTYTIVKELYRAADEGAVYLARDQNQSKCIVKSVRGHWRLQNEANVLQRYQLKTPLLRPMVDEVIRPTDPPSIILRHLDSELLTESKKKQLTRPEIKQVARHVLEALRILHKDRMVHTDVKLDNIFVNYGQDEQRFSEIQLGDCGGVVSEDSDFARKGHAIGAAFTRSPEAMLELSWGTSTDVWSFGNAILSLVHGGGYHHFDPGWEGIKPGEQDYEITVLKRMYHSLGPFPPSIAEILDDEAFRIIQFLNQQGPPQKLLERWSTKEIPSADNDFIRRILKLDPRERPTVEEILKDEWFIEDSDDTREPIPKEANSSGDGVDS</sequence>
<accession>A0A066X318</accession>
<feature type="compositionally biased region" description="Polar residues" evidence="1">
    <location>
        <begin position="352"/>
        <end position="361"/>
    </location>
</feature>
<dbReference type="STRING" id="1173701.A0A066X318"/>
<keyword evidence="3" id="KW-0808">Transferase</keyword>
<dbReference type="OrthoDB" id="5979581at2759"/>
<keyword evidence="3" id="KW-0723">Serine/threonine-protein kinase</keyword>
<dbReference type="SMART" id="SM00220">
    <property type="entry name" value="S_TKc"/>
    <property type="match status" value="1"/>
</dbReference>
<comment type="caution">
    <text evidence="3">The sequence shown here is derived from an EMBL/GenBank/DDBJ whole genome shotgun (WGS) entry which is preliminary data.</text>
</comment>
<dbReference type="InterPro" id="IPR008271">
    <property type="entry name" value="Ser/Thr_kinase_AS"/>
</dbReference>
<gene>
    <name evidence="3" type="ORF">CSUB01_10164</name>
</gene>
<dbReference type="GO" id="GO:0005634">
    <property type="term" value="C:nucleus"/>
    <property type="evidence" value="ECO:0007669"/>
    <property type="project" value="TreeGrafter"/>
</dbReference>
<dbReference type="Gene3D" id="1.10.510.10">
    <property type="entry name" value="Transferase(Phosphotransferase) domain 1"/>
    <property type="match status" value="1"/>
</dbReference>
<dbReference type="HOGENOM" id="CLU_076146_0_0_1"/>
<proteinExistence type="predicted"/>
<dbReference type="Pfam" id="PF00069">
    <property type="entry name" value="Pkinase"/>
    <property type="match status" value="1"/>
</dbReference>
<evidence type="ECO:0000256" key="1">
    <source>
        <dbReference type="SAM" id="MobiDB-lite"/>
    </source>
</evidence>
<dbReference type="OMA" id="ADHEEYE"/>
<dbReference type="GO" id="GO:0044773">
    <property type="term" value="P:mitotic DNA damage checkpoint signaling"/>
    <property type="evidence" value="ECO:0007669"/>
    <property type="project" value="TreeGrafter"/>
</dbReference>
<dbReference type="PANTHER" id="PTHR44167:SF24">
    <property type="entry name" value="SERINE_THREONINE-PROTEIN KINASE CHK2"/>
    <property type="match status" value="1"/>
</dbReference>
<evidence type="ECO:0000313" key="4">
    <source>
        <dbReference type="Proteomes" id="UP000027238"/>
    </source>
</evidence>
<dbReference type="GO" id="GO:0005524">
    <property type="term" value="F:ATP binding"/>
    <property type="evidence" value="ECO:0007669"/>
    <property type="project" value="InterPro"/>
</dbReference>
<keyword evidence="4" id="KW-1185">Reference proteome</keyword>
<dbReference type="EMBL" id="JMSE01001245">
    <property type="protein sequence ID" value="KDN63347.1"/>
    <property type="molecule type" value="Genomic_DNA"/>
</dbReference>
<feature type="region of interest" description="Disordered" evidence="1">
    <location>
        <begin position="339"/>
        <end position="361"/>
    </location>
</feature>
<organism evidence="3 4">
    <name type="scientific">Colletotrichum sublineola</name>
    <name type="common">Sorghum anthracnose fungus</name>
    <dbReference type="NCBI Taxonomy" id="1173701"/>
    <lineage>
        <taxon>Eukaryota</taxon>
        <taxon>Fungi</taxon>
        <taxon>Dikarya</taxon>
        <taxon>Ascomycota</taxon>
        <taxon>Pezizomycotina</taxon>
        <taxon>Sordariomycetes</taxon>
        <taxon>Hypocreomycetidae</taxon>
        <taxon>Glomerellales</taxon>
        <taxon>Glomerellaceae</taxon>
        <taxon>Colletotrichum</taxon>
        <taxon>Colletotrichum graminicola species complex</taxon>
    </lineage>
</organism>
<dbReference type="InterPro" id="IPR000719">
    <property type="entry name" value="Prot_kinase_dom"/>
</dbReference>
<dbReference type="AlphaFoldDB" id="A0A066X318"/>
<feature type="domain" description="Protein kinase" evidence="2">
    <location>
        <begin position="27"/>
        <end position="337"/>
    </location>
</feature>
<dbReference type="PANTHER" id="PTHR44167">
    <property type="entry name" value="OVARIAN-SPECIFIC SERINE/THREONINE-PROTEIN KINASE LOK-RELATED"/>
    <property type="match status" value="1"/>
</dbReference>
<dbReference type="SUPFAM" id="SSF56112">
    <property type="entry name" value="Protein kinase-like (PK-like)"/>
    <property type="match status" value="1"/>
</dbReference>
<evidence type="ECO:0000259" key="2">
    <source>
        <dbReference type="PROSITE" id="PS50011"/>
    </source>
</evidence>
<name>A0A066X318_COLSU</name>
<dbReference type="PROSITE" id="PS50011">
    <property type="entry name" value="PROTEIN_KINASE_DOM"/>
    <property type="match status" value="1"/>
</dbReference>
<dbReference type="PROSITE" id="PS00108">
    <property type="entry name" value="PROTEIN_KINASE_ST"/>
    <property type="match status" value="1"/>
</dbReference>